<feature type="domain" description="Fluoroacetyl-CoA-specific thioesterase-like" evidence="1">
    <location>
        <begin position="80"/>
        <end position="181"/>
    </location>
</feature>
<name>A0A830H9I1_9CHLO</name>
<dbReference type="Gene3D" id="3.10.129.10">
    <property type="entry name" value="Hotdog Thioesterase"/>
    <property type="match status" value="2"/>
</dbReference>
<proteinExistence type="predicted"/>
<sequence length="349" mass="37558">MSVLPPSLYTPSTLDSRGRRLSPVYDAYRIAEQLNVPVEGLAGSGTSSDNLVEDGVDPRFPNAKLPPIAIGTELTVTYKVASEDLAASARSGGVVAMSTSTLLEVIESACVDCVKPFVEAGFITIGSCVQIRHTTPVPEGCVIQVKVVLSQKLRRALTFDVRVVFATNPGNVVAKGFHQRSYLKLSEIEEKLVHKDKERRVLAPGLEGMAVHYIGPANTVGVAQGAREASLVSSAVTTSTLMKWCEEACINAWEEVLPPGQTSVGGSMLITHQAAALQGMVIECKAKLSTMDKRKLTFEVWANDRSELVAKATHVRFLVLKEDFERHAQASLVEQASNAEELAELASVV</sequence>
<feature type="domain" description="Fluoroacetyl-CoA-specific thioesterase-like" evidence="1">
    <location>
        <begin position="228"/>
        <end position="321"/>
    </location>
</feature>
<keyword evidence="3" id="KW-1185">Reference proteome</keyword>
<dbReference type="InterPro" id="IPR054485">
    <property type="entry name" value="FlK-like_dom"/>
</dbReference>
<dbReference type="Proteomes" id="UP000660262">
    <property type="component" value="Unassembled WGS sequence"/>
</dbReference>
<dbReference type="SUPFAM" id="SSF54637">
    <property type="entry name" value="Thioesterase/thiol ester dehydrase-isomerase"/>
    <property type="match status" value="2"/>
</dbReference>
<gene>
    <name evidence="2" type="ORF">PPROV_000183800</name>
</gene>
<dbReference type="EMBL" id="BNJQ01000004">
    <property type="protein sequence ID" value="GHP03083.1"/>
    <property type="molecule type" value="Genomic_DNA"/>
</dbReference>
<accession>A0A830H9I1</accession>
<dbReference type="Pfam" id="PF22636">
    <property type="entry name" value="FlK"/>
    <property type="match status" value="2"/>
</dbReference>
<dbReference type="PANTHER" id="PTHR36934">
    <property type="entry name" value="BLR0278 PROTEIN"/>
    <property type="match status" value="1"/>
</dbReference>
<comment type="caution">
    <text evidence="2">The sequence shown here is derived from an EMBL/GenBank/DDBJ whole genome shotgun (WGS) entry which is preliminary data.</text>
</comment>
<dbReference type="PANTHER" id="PTHR36934:SF1">
    <property type="entry name" value="THIOESTERASE DOMAIN-CONTAINING PROTEIN"/>
    <property type="match status" value="1"/>
</dbReference>
<protein>
    <recommendedName>
        <fullName evidence="1">Fluoroacetyl-CoA-specific thioesterase-like domain-containing protein</fullName>
    </recommendedName>
</protein>
<reference evidence="2" key="1">
    <citation type="submission" date="2020-10" db="EMBL/GenBank/DDBJ databases">
        <title>Unveiling of a novel bifunctional photoreceptor, Dualchrome1, isolated from a cosmopolitan green alga.</title>
        <authorList>
            <person name="Suzuki S."/>
            <person name="Kawachi M."/>
        </authorList>
    </citation>
    <scope>NUCLEOTIDE SEQUENCE</scope>
    <source>
        <strain evidence="2">NIES 2893</strain>
    </source>
</reference>
<dbReference type="InterPro" id="IPR025540">
    <property type="entry name" value="FlK"/>
</dbReference>
<evidence type="ECO:0000313" key="2">
    <source>
        <dbReference type="EMBL" id="GHP03083.1"/>
    </source>
</evidence>
<organism evidence="2 3">
    <name type="scientific">Pycnococcus provasolii</name>
    <dbReference type="NCBI Taxonomy" id="41880"/>
    <lineage>
        <taxon>Eukaryota</taxon>
        <taxon>Viridiplantae</taxon>
        <taxon>Chlorophyta</taxon>
        <taxon>Pseudoscourfieldiophyceae</taxon>
        <taxon>Pseudoscourfieldiales</taxon>
        <taxon>Pycnococcaceae</taxon>
        <taxon>Pycnococcus</taxon>
    </lineage>
</organism>
<dbReference type="InterPro" id="IPR029069">
    <property type="entry name" value="HotDog_dom_sf"/>
</dbReference>
<dbReference type="AlphaFoldDB" id="A0A830H9I1"/>
<evidence type="ECO:0000259" key="1">
    <source>
        <dbReference type="Pfam" id="PF22636"/>
    </source>
</evidence>
<evidence type="ECO:0000313" key="3">
    <source>
        <dbReference type="Proteomes" id="UP000660262"/>
    </source>
</evidence>